<proteinExistence type="predicted"/>
<dbReference type="GeneID" id="26644294"/>
<evidence type="ECO:0000313" key="2">
    <source>
        <dbReference type="Proteomes" id="UP000203427"/>
    </source>
</evidence>
<evidence type="ECO:0000313" key="1">
    <source>
        <dbReference type="EMBL" id="BAP34920.1"/>
    </source>
</evidence>
<dbReference type="RefSeq" id="YP_009218118.1">
    <property type="nucleotide sequence ID" value="NC_029007.1"/>
</dbReference>
<accession>A0A077KRX6</accession>
<keyword evidence="2" id="KW-1185">Reference proteome</keyword>
<dbReference type="KEGG" id="vg:26644294"/>
<dbReference type="Proteomes" id="UP000203427">
    <property type="component" value="Segment"/>
</dbReference>
<protein>
    <submittedName>
        <fullName evidence="1">Uncharacterized protein</fullName>
    </submittedName>
</protein>
<sequence>MDSPLLFSDDWGLAEWNDFYRAVVFTAARIQESGHKGWLKHINSHHVFGHVREGHSKAVLADGYAVIYAVSPPWWNLDRLALEEMLVLRVADGPGNIRAVPRILDALAAHYKVDVVCVGDALTADDRLSRFYQRQGFVPEAHQLIKEYSWAR</sequence>
<dbReference type="OrthoDB" id="26994at10239"/>
<reference evidence="1 2" key="1">
    <citation type="submission" date="2014-08" db="EMBL/GenBank/DDBJ databases">
        <title>Isolation and characterization of bacteriophages infecting R. solanacearum from Thailand.</title>
        <authorList>
            <person name="Narulita E."/>
            <person name="Kawasaki T."/>
            <person name="Fujie M."/>
            <person name="Yamada T."/>
        </authorList>
    </citation>
    <scope>NUCLEOTIDE SEQUENCE [LARGE SCALE GENOMIC DNA]</scope>
</reference>
<organism evidence="1 2">
    <name type="scientific">Ralstonia phage RSJ5</name>
    <dbReference type="NCBI Taxonomy" id="1538364"/>
    <lineage>
        <taxon>Viruses</taxon>
        <taxon>Duplodnaviria</taxon>
        <taxon>Heunggongvirae</taxon>
        <taxon>Uroviricota</taxon>
        <taxon>Caudoviricetes</taxon>
        <taxon>Autographivirales</taxon>
        <taxon>Autonotataviridae</taxon>
        <taxon>Risjevirus</taxon>
        <taxon>Risjevirus RSJ5</taxon>
    </lineage>
</organism>
<dbReference type="EMBL" id="AB983711">
    <property type="protein sequence ID" value="BAP34920.1"/>
    <property type="molecule type" value="Genomic_DNA"/>
</dbReference>
<name>A0A077KRX6_9CAUD</name>